<gene>
    <name evidence="2" type="ORF">EEDITHA_LOCUS22059</name>
</gene>
<keyword evidence="3" id="KW-1185">Reference proteome</keyword>
<protein>
    <recommendedName>
        <fullName evidence="1">Ig-like domain-containing protein</fullName>
    </recommendedName>
</protein>
<dbReference type="Gene3D" id="2.60.40.10">
    <property type="entry name" value="Immunoglobulins"/>
    <property type="match status" value="2"/>
</dbReference>
<evidence type="ECO:0000313" key="3">
    <source>
        <dbReference type="Proteomes" id="UP001153954"/>
    </source>
</evidence>
<dbReference type="Proteomes" id="UP001153954">
    <property type="component" value="Unassembled WGS sequence"/>
</dbReference>
<organism evidence="2 3">
    <name type="scientific">Euphydryas editha</name>
    <name type="common">Edith's checkerspot</name>
    <dbReference type="NCBI Taxonomy" id="104508"/>
    <lineage>
        <taxon>Eukaryota</taxon>
        <taxon>Metazoa</taxon>
        <taxon>Ecdysozoa</taxon>
        <taxon>Arthropoda</taxon>
        <taxon>Hexapoda</taxon>
        <taxon>Insecta</taxon>
        <taxon>Pterygota</taxon>
        <taxon>Neoptera</taxon>
        <taxon>Endopterygota</taxon>
        <taxon>Lepidoptera</taxon>
        <taxon>Glossata</taxon>
        <taxon>Ditrysia</taxon>
        <taxon>Papilionoidea</taxon>
        <taxon>Nymphalidae</taxon>
        <taxon>Nymphalinae</taxon>
        <taxon>Euphydryas</taxon>
    </lineage>
</organism>
<dbReference type="PROSITE" id="PS50835">
    <property type="entry name" value="IG_LIKE"/>
    <property type="match status" value="1"/>
</dbReference>
<dbReference type="InterPro" id="IPR007110">
    <property type="entry name" value="Ig-like_dom"/>
</dbReference>
<dbReference type="EMBL" id="CAKOGL010000031">
    <property type="protein sequence ID" value="CAH2108094.1"/>
    <property type="molecule type" value="Genomic_DNA"/>
</dbReference>
<name>A0AAU9VD45_EUPED</name>
<accession>A0AAU9VD45</accession>
<feature type="domain" description="Ig-like" evidence="1">
    <location>
        <begin position="1"/>
        <end position="95"/>
    </location>
</feature>
<proteinExistence type="predicted"/>
<comment type="caution">
    <text evidence="2">The sequence shown here is derived from an EMBL/GenBank/DDBJ whole genome shotgun (WGS) entry which is preliminary data.</text>
</comment>
<dbReference type="PANTHER" id="PTHR21261">
    <property type="entry name" value="BEAT PROTEIN"/>
    <property type="match status" value="1"/>
</dbReference>
<dbReference type="InterPro" id="IPR013783">
    <property type="entry name" value="Ig-like_fold"/>
</dbReference>
<reference evidence="2" key="1">
    <citation type="submission" date="2022-03" db="EMBL/GenBank/DDBJ databases">
        <authorList>
            <person name="Tunstrom K."/>
        </authorList>
    </citation>
    <scope>NUCLEOTIDE SEQUENCE</scope>
</reference>
<dbReference type="PANTHER" id="PTHR21261:SF3">
    <property type="entry name" value="BEATEN PATH VII"/>
    <property type="match status" value="1"/>
</dbReference>
<dbReference type="InterPro" id="IPR036179">
    <property type="entry name" value="Ig-like_dom_sf"/>
</dbReference>
<dbReference type="AlphaFoldDB" id="A0AAU9VD45"/>
<dbReference type="FunFam" id="2.60.40.10:FF:000437">
    <property type="entry name" value="Beat-IIIc, isoform A"/>
    <property type="match status" value="1"/>
</dbReference>
<sequence length="274" mass="31428">MVIPEAVERGKTAVIKCMYDLENEELYQVKWYRGDREFCRYAPKDVPPLKIFPLHGIEVDRDASDWEKVTIKALSYRANGNYSCEISADAPSFITAQLHGTMYVVDLPKGYPKLRGMKIGYKPGMKLKVECISPNSMPPANITFYVNDEPAHEKHVYRKVSGGTNGSLWTSYGTIQFVVQHHHFIDGKLRIRCLAVIYSIYAKSHEKTTTLIDYRTTIPPEPVTRPRIVFPESYNQESRLAEHGSDAWSISENSRNEIFIVNFLTILLIFILFK</sequence>
<evidence type="ECO:0000259" key="1">
    <source>
        <dbReference type="PROSITE" id="PS50835"/>
    </source>
</evidence>
<evidence type="ECO:0000313" key="2">
    <source>
        <dbReference type="EMBL" id="CAH2108094.1"/>
    </source>
</evidence>
<dbReference type="SUPFAM" id="SSF48726">
    <property type="entry name" value="Immunoglobulin"/>
    <property type="match status" value="1"/>
</dbReference>